<feature type="domain" description="HTH marR-type" evidence="2">
    <location>
        <begin position="16"/>
        <end position="68"/>
    </location>
</feature>
<evidence type="ECO:0000256" key="1">
    <source>
        <dbReference type="ARBA" id="ARBA00006479"/>
    </source>
</evidence>
<sequence length="413" mass="41732">MTRLAGSSKLLRAMNESALLELLLERGSLTRGELRELTGLSKPTVSDVLRRLTAAGLAVQVGQTSGGRGPNAEIYAANPAAGHAAAISIRETADTPRAMISTALCDLTGAVVAQAEASVDFGTEAGPAEVVATAVERLCREADIVPGQVQQVEIGLPGSYDPASRTIRHIDVPGWGRRGLIDDLAKRLDTTVTVENDVNLAAIAERSRGIAGDCDSFALVWFGEGLGLAIDLGGALIRGARGGAGEIGYIPVGLDQDARRTDLQDLLGGSAVLALASEHGLTDAATAASALASAAEAAVTSNADGVNGTTGEAAGGRAAFLGALAARIAWALAGIAAIVDPALIVLGGELARAGGPLLADRVSAALRTVSPLDTTIAVTGVSGDPVLLGALDSALRAVRNTLLTNLKNEVRAA</sequence>
<dbReference type="InterPro" id="IPR036388">
    <property type="entry name" value="WH-like_DNA-bd_sf"/>
</dbReference>
<evidence type="ECO:0000313" key="4">
    <source>
        <dbReference type="Proteomes" id="UP000245683"/>
    </source>
</evidence>
<dbReference type="RefSeq" id="WP_109945857.1">
    <property type="nucleotide sequence ID" value="NZ_QGSU01000549.1"/>
</dbReference>
<gene>
    <name evidence="3" type="ORF">DLJ46_18285</name>
</gene>
<protein>
    <submittedName>
        <fullName evidence="3">XylR family transcriptional regulator</fullName>
    </submittedName>
</protein>
<dbReference type="PANTHER" id="PTHR18964">
    <property type="entry name" value="ROK (REPRESSOR, ORF, KINASE) FAMILY"/>
    <property type="match status" value="1"/>
</dbReference>
<dbReference type="Proteomes" id="UP000245683">
    <property type="component" value="Unassembled WGS sequence"/>
</dbReference>
<dbReference type="Pfam" id="PF00480">
    <property type="entry name" value="ROK"/>
    <property type="match status" value="1"/>
</dbReference>
<dbReference type="PANTHER" id="PTHR18964:SF149">
    <property type="entry name" value="BIFUNCTIONAL UDP-N-ACETYLGLUCOSAMINE 2-EPIMERASE_N-ACETYLMANNOSAMINE KINASE"/>
    <property type="match status" value="1"/>
</dbReference>
<dbReference type="InterPro" id="IPR000600">
    <property type="entry name" value="ROK"/>
</dbReference>
<proteinExistence type="inferred from homology"/>
<name>A0A317JZT9_9ACTN</name>
<comment type="similarity">
    <text evidence="1">Belongs to the ROK (NagC/XylR) family.</text>
</comment>
<dbReference type="InterPro" id="IPR000835">
    <property type="entry name" value="HTH_MarR-typ"/>
</dbReference>
<dbReference type="SUPFAM" id="SSF53067">
    <property type="entry name" value="Actin-like ATPase domain"/>
    <property type="match status" value="1"/>
</dbReference>
<dbReference type="OrthoDB" id="37575at2"/>
<dbReference type="Gene3D" id="3.30.420.40">
    <property type="match status" value="2"/>
</dbReference>
<reference evidence="4" key="1">
    <citation type="submission" date="2018-05" db="EMBL/GenBank/DDBJ databases">
        <title>Micromonospora globispora sp. nov. and Micromonospora rugosa sp. nov., isolated from marine sediment.</title>
        <authorList>
            <person name="Carro L."/>
            <person name="Aysel V."/>
            <person name="Cetin D."/>
            <person name="Igual J.M."/>
            <person name="Klenk H.-P."/>
            <person name="Trujillo M.E."/>
            <person name="Sahin N."/>
        </authorList>
    </citation>
    <scope>NUCLEOTIDE SEQUENCE [LARGE SCALE GENOMIC DNA]</scope>
    <source>
        <strain evidence="4">S2904</strain>
    </source>
</reference>
<keyword evidence="4" id="KW-1185">Reference proteome</keyword>
<dbReference type="InterPro" id="IPR036390">
    <property type="entry name" value="WH_DNA-bd_sf"/>
</dbReference>
<organism evidence="3 4">
    <name type="scientific">Micromonospora globispora</name>
    <dbReference type="NCBI Taxonomy" id="1450148"/>
    <lineage>
        <taxon>Bacteria</taxon>
        <taxon>Bacillati</taxon>
        <taxon>Actinomycetota</taxon>
        <taxon>Actinomycetes</taxon>
        <taxon>Micromonosporales</taxon>
        <taxon>Micromonosporaceae</taxon>
        <taxon>Micromonospora</taxon>
    </lineage>
</organism>
<dbReference type="SUPFAM" id="SSF46785">
    <property type="entry name" value="Winged helix' DNA-binding domain"/>
    <property type="match status" value="1"/>
</dbReference>
<evidence type="ECO:0000259" key="2">
    <source>
        <dbReference type="Pfam" id="PF12802"/>
    </source>
</evidence>
<dbReference type="EMBL" id="QGSV01000222">
    <property type="protein sequence ID" value="PWU46317.1"/>
    <property type="molecule type" value="Genomic_DNA"/>
</dbReference>
<dbReference type="AlphaFoldDB" id="A0A317JZT9"/>
<dbReference type="GO" id="GO:0003700">
    <property type="term" value="F:DNA-binding transcription factor activity"/>
    <property type="evidence" value="ECO:0007669"/>
    <property type="project" value="InterPro"/>
</dbReference>
<dbReference type="InterPro" id="IPR043129">
    <property type="entry name" value="ATPase_NBD"/>
</dbReference>
<dbReference type="Pfam" id="PF12802">
    <property type="entry name" value="MarR_2"/>
    <property type="match status" value="1"/>
</dbReference>
<accession>A0A317JZT9</accession>
<evidence type="ECO:0000313" key="3">
    <source>
        <dbReference type="EMBL" id="PWU46317.1"/>
    </source>
</evidence>
<comment type="caution">
    <text evidence="3">The sequence shown here is derived from an EMBL/GenBank/DDBJ whole genome shotgun (WGS) entry which is preliminary data.</text>
</comment>
<dbReference type="Gene3D" id="1.10.10.10">
    <property type="entry name" value="Winged helix-like DNA-binding domain superfamily/Winged helix DNA-binding domain"/>
    <property type="match status" value="1"/>
</dbReference>